<dbReference type="EMBL" id="JAUOPG010000007">
    <property type="protein sequence ID" value="MDO6454215.1"/>
    <property type="molecule type" value="Genomic_DNA"/>
</dbReference>
<reference evidence="1" key="1">
    <citation type="submission" date="2023-07" db="EMBL/GenBank/DDBJ databases">
        <title>Genome content predicts the carbon catabolic preferences of heterotrophic bacteria.</title>
        <authorList>
            <person name="Gralka M."/>
        </authorList>
    </citation>
    <scope>NUCLEOTIDE SEQUENCE</scope>
    <source>
        <strain evidence="1">I2M16</strain>
    </source>
</reference>
<protein>
    <submittedName>
        <fullName evidence="1">DUF1127 domain-containing protein</fullName>
    </submittedName>
</protein>
<evidence type="ECO:0000313" key="1">
    <source>
        <dbReference type="EMBL" id="MDO6454215.1"/>
    </source>
</evidence>
<dbReference type="AlphaFoldDB" id="A0AAW7XN34"/>
<name>A0AAW7XN34_9GAMM</name>
<dbReference type="Proteomes" id="UP001169862">
    <property type="component" value="Unassembled WGS sequence"/>
</dbReference>
<organism evidence="1 2">
    <name type="scientific">Neptunomonas phycophila</name>
    <dbReference type="NCBI Taxonomy" id="1572645"/>
    <lineage>
        <taxon>Bacteria</taxon>
        <taxon>Pseudomonadati</taxon>
        <taxon>Pseudomonadota</taxon>
        <taxon>Gammaproteobacteria</taxon>
        <taxon>Oceanospirillales</taxon>
        <taxon>Oceanospirillaceae</taxon>
        <taxon>Neptunomonas</taxon>
    </lineage>
</organism>
<gene>
    <name evidence="1" type="ORF">Q4490_11645</name>
</gene>
<dbReference type="RefSeq" id="WP_277252653.1">
    <property type="nucleotide sequence ID" value="NZ_CAXHZV010000007.1"/>
</dbReference>
<accession>A0AAW7XN34</accession>
<evidence type="ECO:0000313" key="2">
    <source>
        <dbReference type="Proteomes" id="UP001169862"/>
    </source>
</evidence>
<comment type="caution">
    <text evidence="1">The sequence shown here is derived from an EMBL/GenBank/DDBJ whole genome shotgun (WGS) entry which is preliminary data.</text>
</comment>
<proteinExistence type="predicted"/>
<sequence>MTFLGLIKAGFDALQQRAAAAYTYQSMEHLDDRLLRDVGLVRQGNRVVSINADLLNGAQKTSPSIVMDSQELKTTSVICSRLGTNDVAVLLTPDKSTPPMGAGG</sequence>